<evidence type="ECO:0000313" key="6">
    <source>
        <dbReference type="Proteomes" id="UP000290189"/>
    </source>
</evidence>
<organism evidence="3 5">
    <name type="scientific">Plasmodiophora brassicae</name>
    <name type="common">Clubroot disease agent</name>
    <dbReference type="NCBI Taxonomy" id="37360"/>
    <lineage>
        <taxon>Eukaryota</taxon>
        <taxon>Sar</taxon>
        <taxon>Rhizaria</taxon>
        <taxon>Endomyxa</taxon>
        <taxon>Phytomyxea</taxon>
        <taxon>Plasmodiophorida</taxon>
        <taxon>Plasmodiophoridae</taxon>
        <taxon>Plasmodiophora</taxon>
    </lineage>
</organism>
<geneLocation type="mitochondrion" evidence="4"/>
<dbReference type="AlphaFoldDB" id="A0A0G4IUK9"/>
<reference evidence="4 6" key="2">
    <citation type="submission" date="2018-03" db="EMBL/GenBank/DDBJ databases">
        <authorList>
            <person name="Fogelqvist J."/>
        </authorList>
    </citation>
    <scope>NUCLEOTIDE SEQUENCE [LARGE SCALE GENOMIC DNA]</scope>
</reference>
<keyword evidence="4" id="KW-0496">Mitochondrion</keyword>
<protein>
    <submittedName>
        <fullName evidence="3">Uncharacterized protein</fullName>
    </submittedName>
</protein>
<dbReference type="PANTHER" id="PTHR24198">
    <property type="entry name" value="ANKYRIN REPEAT AND PROTEIN KINASE DOMAIN-CONTAINING PROTEIN"/>
    <property type="match status" value="1"/>
</dbReference>
<evidence type="ECO:0000256" key="1">
    <source>
        <dbReference type="ARBA" id="ARBA00022737"/>
    </source>
</evidence>
<keyword evidence="5" id="KW-1185">Reference proteome</keyword>
<dbReference type="SUPFAM" id="SSF48403">
    <property type="entry name" value="Ankyrin repeat"/>
    <property type="match status" value="1"/>
</dbReference>
<evidence type="ECO:0000313" key="4">
    <source>
        <dbReference type="EMBL" id="SPR00591.1"/>
    </source>
</evidence>
<gene>
    <name evidence="3" type="ORF">PBRA_006895</name>
    <name evidence="4" type="ORF">PLBR_LOCUS7806</name>
</gene>
<proteinExistence type="predicted"/>
<dbReference type="EMBL" id="CDSF01000087">
    <property type="protein sequence ID" value="CEO98781.1"/>
    <property type="molecule type" value="Genomic_DNA"/>
</dbReference>
<sequence length="520" mass="58384">MAEYDVDCDSEDSWGSCLFDADDVIEIDDDFFQQYDVSADVPDTEETPAVDIRPDRPSVSDVADPRSAEFLTVHDICRSVFKFLDLRSLMPCRYVSKKFGAHARHALLDRFVRYAKRTRESPIGVAVRSDNPFIIRCMLDDPRMQEWINADVRLGPVDTGTPLMLCAMLENARMMRALLTQSAVDVNAINEHGQSALYLAALYSHVHAQCVDLLLAEPRTDINLRVGPKREPILSFAIEYNRNDLVGKLLQHARVQLCDVGTDDHPTAFHLSGDPETLSLLLRNITVPMLIIADTSGSTPLHCLLRAKGLKPNHVAEIERRVLVLIRDQVPDDVLHRIDARRSLFADFVAWCRPGPLLDYLLLCGRISLDLQGATLAAIVNNDRCWERILSHAAIEQQLLSNPYLVQVCLAHAIQDCKNGKRVRFVCDRFRPDLNAFLPIEAIDVRHRVHGPVTSGMLAACVSDPGALRVLVDRRGIDFTIRNGNGLTAVHMVPNNALHDTHREYLKRMVTSELLAEVGW</sequence>
<dbReference type="Pfam" id="PF12796">
    <property type="entry name" value="Ank_2"/>
    <property type="match status" value="1"/>
</dbReference>
<dbReference type="PANTHER" id="PTHR24198:SF165">
    <property type="entry name" value="ANKYRIN REPEAT-CONTAINING PROTEIN-RELATED"/>
    <property type="match status" value="1"/>
</dbReference>
<dbReference type="SMART" id="SM00248">
    <property type="entry name" value="ANK"/>
    <property type="match status" value="4"/>
</dbReference>
<dbReference type="Gene3D" id="1.25.40.20">
    <property type="entry name" value="Ankyrin repeat-containing domain"/>
    <property type="match status" value="2"/>
</dbReference>
<evidence type="ECO:0000256" key="2">
    <source>
        <dbReference type="ARBA" id="ARBA00023043"/>
    </source>
</evidence>
<keyword evidence="1" id="KW-0677">Repeat</keyword>
<dbReference type="Proteomes" id="UP000039324">
    <property type="component" value="Unassembled WGS sequence"/>
</dbReference>
<accession>A0A0G4IUK9</accession>
<evidence type="ECO:0000313" key="3">
    <source>
        <dbReference type="EMBL" id="CEO98781.1"/>
    </source>
</evidence>
<dbReference type="Proteomes" id="UP000290189">
    <property type="component" value="Unassembled WGS sequence"/>
</dbReference>
<dbReference type="InterPro" id="IPR036770">
    <property type="entry name" value="Ankyrin_rpt-contain_sf"/>
</dbReference>
<name>A0A0G4IUK9_PLABS</name>
<keyword evidence="2" id="KW-0040">ANK repeat</keyword>
<reference evidence="3 5" key="1">
    <citation type="submission" date="2015-02" db="EMBL/GenBank/DDBJ databases">
        <authorList>
            <person name="Chooi Y.-H."/>
        </authorList>
    </citation>
    <scope>NUCLEOTIDE SEQUENCE [LARGE SCALE GENOMIC DNA]</scope>
    <source>
        <strain evidence="3">E3</strain>
    </source>
</reference>
<dbReference type="EMBL" id="OVEO01000014">
    <property type="protein sequence ID" value="SPR00591.1"/>
    <property type="molecule type" value="Genomic_DNA"/>
</dbReference>
<dbReference type="InterPro" id="IPR002110">
    <property type="entry name" value="Ankyrin_rpt"/>
</dbReference>
<evidence type="ECO:0000313" key="5">
    <source>
        <dbReference type="Proteomes" id="UP000039324"/>
    </source>
</evidence>